<keyword evidence="2" id="KW-1185">Reference proteome</keyword>
<dbReference type="EMBL" id="LXQA011341076">
    <property type="protein sequence ID" value="MCI93859.1"/>
    <property type="molecule type" value="Genomic_DNA"/>
</dbReference>
<sequence>SIGVFSLSLSEDPASQQREIGRKFTPSACCSKVVARVLAKREGSSLSELWRSKMHVSANPLVKK</sequence>
<evidence type="ECO:0000313" key="1">
    <source>
        <dbReference type="EMBL" id="MCI93859.1"/>
    </source>
</evidence>
<reference evidence="1 2" key="1">
    <citation type="journal article" date="2018" name="Front. Plant Sci.">
        <title>Red Clover (Trifolium pratense) and Zigzag Clover (T. medium) - A Picture of Genomic Similarities and Differences.</title>
        <authorList>
            <person name="Dluhosova J."/>
            <person name="Istvanek J."/>
            <person name="Nedelnik J."/>
            <person name="Repkova J."/>
        </authorList>
    </citation>
    <scope>NUCLEOTIDE SEQUENCE [LARGE SCALE GENOMIC DNA]</scope>
    <source>
        <strain evidence="2">cv. 10/8</strain>
        <tissue evidence="1">Leaf</tissue>
    </source>
</reference>
<dbReference type="AlphaFoldDB" id="A0A392W276"/>
<comment type="caution">
    <text evidence="1">The sequence shown here is derived from an EMBL/GenBank/DDBJ whole genome shotgun (WGS) entry which is preliminary data.</text>
</comment>
<proteinExistence type="predicted"/>
<protein>
    <submittedName>
        <fullName evidence="1">Uncharacterized protein</fullName>
    </submittedName>
</protein>
<feature type="non-terminal residue" evidence="1">
    <location>
        <position position="64"/>
    </location>
</feature>
<feature type="non-terminal residue" evidence="1">
    <location>
        <position position="1"/>
    </location>
</feature>
<name>A0A392W276_9FABA</name>
<dbReference type="Proteomes" id="UP000265520">
    <property type="component" value="Unassembled WGS sequence"/>
</dbReference>
<evidence type="ECO:0000313" key="2">
    <source>
        <dbReference type="Proteomes" id="UP000265520"/>
    </source>
</evidence>
<organism evidence="1 2">
    <name type="scientific">Trifolium medium</name>
    <dbReference type="NCBI Taxonomy" id="97028"/>
    <lineage>
        <taxon>Eukaryota</taxon>
        <taxon>Viridiplantae</taxon>
        <taxon>Streptophyta</taxon>
        <taxon>Embryophyta</taxon>
        <taxon>Tracheophyta</taxon>
        <taxon>Spermatophyta</taxon>
        <taxon>Magnoliopsida</taxon>
        <taxon>eudicotyledons</taxon>
        <taxon>Gunneridae</taxon>
        <taxon>Pentapetalae</taxon>
        <taxon>rosids</taxon>
        <taxon>fabids</taxon>
        <taxon>Fabales</taxon>
        <taxon>Fabaceae</taxon>
        <taxon>Papilionoideae</taxon>
        <taxon>50 kb inversion clade</taxon>
        <taxon>NPAAA clade</taxon>
        <taxon>Hologalegina</taxon>
        <taxon>IRL clade</taxon>
        <taxon>Trifolieae</taxon>
        <taxon>Trifolium</taxon>
    </lineage>
</organism>
<accession>A0A392W276</accession>